<dbReference type="Proteomes" id="UP000886858">
    <property type="component" value="Unassembled WGS sequence"/>
</dbReference>
<evidence type="ECO:0000259" key="11">
    <source>
        <dbReference type="PROSITE" id="PS50929"/>
    </source>
</evidence>
<evidence type="ECO:0000256" key="2">
    <source>
        <dbReference type="ARBA" id="ARBA00022448"/>
    </source>
</evidence>
<dbReference type="Gene3D" id="3.40.50.300">
    <property type="entry name" value="P-loop containing nucleotide triphosphate hydrolases"/>
    <property type="match status" value="1"/>
</dbReference>
<dbReference type="EMBL" id="DWYY01000115">
    <property type="protein sequence ID" value="HJA93560.1"/>
    <property type="molecule type" value="Genomic_DNA"/>
</dbReference>
<dbReference type="SUPFAM" id="SSF90123">
    <property type="entry name" value="ABC transporter transmembrane region"/>
    <property type="match status" value="1"/>
</dbReference>
<dbReference type="GO" id="GO:0005886">
    <property type="term" value="C:plasma membrane"/>
    <property type="evidence" value="ECO:0007669"/>
    <property type="project" value="UniProtKB-SubCell"/>
</dbReference>
<dbReference type="CDD" id="cd18548">
    <property type="entry name" value="ABC_6TM_Tm287_like"/>
    <property type="match status" value="1"/>
</dbReference>
<dbReference type="InterPro" id="IPR017871">
    <property type="entry name" value="ABC_transporter-like_CS"/>
</dbReference>
<evidence type="ECO:0000313" key="13">
    <source>
        <dbReference type="Proteomes" id="UP000886858"/>
    </source>
</evidence>
<comment type="subcellular location">
    <subcellularLocation>
        <location evidence="1">Cell membrane</location>
        <topology evidence="1">Multi-pass membrane protein</topology>
    </subcellularLocation>
</comment>
<evidence type="ECO:0000256" key="1">
    <source>
        <dbReference type="ARBA" id="ARBA00004651"/>
    </source>
</evidence>
<feature type="transmembrane region" description="Helical" evidence="9">
    <location>
        <begin position="133"/>
        <end position="150"/>
    </location>
</feature>
<evidence type="ECO:0000256" key="9">
    <source>
        <dbReference type="SAM" id="Phobius"/>
    </source>
</evidence>
<evidence type="ECO:0000313" key="12">
    <source>
        <dbReference type="EMBL" id="HJA93560.1"/>
    </source>
</evidence>
<evidence type="ECO:0000259" key="10">
    <source>
        <dbReference type="PROSITE" id="PS50893"/>
    </source>
</evidence>
<dbReference type="PROSITE" id="PS50893">
    <property type="entry name" value="ABC_TRANSPORTER_2"/>
    <property type="match status" value="1"/>
</dbReference>
<evidence type="ECO:0000256" key="4">
    <source>
        <dbReference type="ARBA" id="ARBA00022692"/>
    </source>
</evidence>
<dbReference type="InterPro" id="IPR011527">
    <property type="entry name" value="ABC1_TM_dom"/>
</dbReference>
<feature type="transmembrane region" description="Helical" evidence="9">
    <location>
        <begin position="235"/>
        <end position="257"/>
    </location>
</feature>
<keyword evidence="2" id="KW-0813">Transport</keyword>
<dbReference type="SUPFAM" id="SSF52540">
    <property type="entry name" value="P-loop containing nucleoside triphosphate hydrolases"/>
    <property type="match status" value="1"/>
</dbReference>
<dbReference type="InterPro" id="IPR036640">
    <property type="entry name" value="ABC1_TM_sf"/>
</dbReference>
<feature type="domain" description="ABC transporter" evidence="10">
    <location>
        <begin position="329"/>
        <end position="564"/>
    </location>
</feature>
<dbReference type="PANTHER" id="PTHR43394">
    <property type="entry name" value="ATP-DEPENDENT PERMEASE MDL1, MITOCHONDRIAL"/>
    <property type="match status" value="1"/>
</dbReference>
<keyword evidence="3" id="KW-1003">Cell membrane</keyword>
<feature type="domain" description="ABC transmembrane type-1" evidence="11">
    <location>
        <begin position="16"/>
        <end position="295"/>
    </location>
</feature>
<dbReference type="InterPro" id="IPR039421">
    <property type="entry name" value="Type_1_exporter"/>
</dbReference>
<gene>
    <name evidence="12" type="ORF">H9717_10685</name>
</gene>
<dbReference type="FunFam" id="3.40.50.300:FF:000221">
    <property type="entry name" value="Multidrug ABC transporter ATP-binding protein"/>
    <property type="match status" value="1"/>
</dbReference>
<keyword evidence="6 12" id="KW-0067">ATP-binding</keyword>
<feature type="transmembrane region" description="Helical" evidence="9">
    <location>
        <begin position="277"/>
        <end position="298"/>
    </location>
</feature>
<keyword evidence="8 9" id="KW-0472">Membrane</keyword>
<dbReference type="GO" id="GO:0016887">
    <property type="term" value="F:ATP hydrolysis activity"/>
    <property type="evidence" value="ECO:0007669"/>
    <property type="project" value="InterPro"/>
</dbReference>
<organism evidence="12 13">
    <name type="scientific">Candidatus Eisenbergiella merdipullorum</name>
    <dbReference type="NCBI Taxonomy" id="2838553"/>
    <lineage>
        <taxon>Bacteria</taxon>
        <taxon>Bacillati</taxon>
        <taxon>Bacillota</taxon>
        <taxon>Clostridia</taxon>
        <taxon>Lachnospirales</taxon>
        <taxon>Lachnospiraceae</taxon>
        <taxon>Eisenbergiella</taxon>
    </lineage>
</organism>
<dbReference type="GO" id="GO:0015421">
    <property type="term" value="F:ABC-type oligopeptide transporter activity"/>
    <property type="evidence" value="ECO:0007669"/>
    <property type="project" value="TreeGrafter"/>
</dbReference>
<dbReference type="Pfam" id="PF00005">
    <property type="entry name" value="ABC_tran"/>
    <property type="match status" value="1"/>
</dbReference>
<sequence>MKLMLRYVRRHLGMFLTAIFFLTIETLADLLQPTFMSFIVDEGVAKRDVRQILFYGGSMLGIAALGAVGAVMRNIYASKTSQLIGKEMRMEVYEKVQTLSFENIDRLQPSSIITRITNDVTQIQNFLNGCMRIMMKAPITCVGAIVLIIVQTPRQLPMIAVILLISACLIAGNMKLGYPRFGILQQKLDRLNAVSREFLSSIRVVKAFRAEEREEEKFASAAGNFAQAGVSAMRIMAVFGPLINLTVNMGIVVLLWISQAGSSGEIGRLMASVNYMTQVLFSLGMVSNILNMAVRALASSARVEEVLKEKPVQELPECGAGPDDIRGQVTFDRVSFTYASASRPAVEDVSFQAEAGETIGIIGPTGSGKSTLMDLVPRFYDATSGQVKIDGCDVRKIDPDRLRRAIAVVPQKALLFSGTIRENLRWGDEAAPEEEIRKAARIACADDFVSAFPDGYETDLNQGGVNLSGGQKQRLSIARALVRKPRILILDDCTSALDANTEARVLRGIRQETAGMTVLLISQRISTVMRADRILCLEDGRVKGFGSHQELLEQCAVYRAIYESQIGAAGAPTGR</sequence>
<accession>A0A9D2I5Z5</accession>
<dbReference type="InterPro" id="IPR003593">
    <property type="entry name" value="AAA+_ATPase"/>
</dbReference>
<proteinExistence type="predicted"/>
<name>A0A9D2I5Z5_9FIRM</name>
<dbReference type="SMART" id="SM00382">
    <property type="entry name" value="AAA"/>
    <property type="match status" value="1"/>
</dbReference>
<keyword evidence="5" id="KW-0547">Nucleotide-binding</keyword>
<dbReference type="AlphaFoldDB" id="A0A9D2I5Z5"/>
<dbReference type="Gene3D" id="1.20.1560.10">
    <property type="entry name" value="ABC transporter type 1, transmembrane domain"/>
    <property type="match status" value="1"/>
</dbReference>
<feature type="transmembrane region" description="Helical" evidence="9">
    <location>
        <begin position="52"/>
        <end position="72"/>
    </location>
</feature>
<evidence type="ECO:0000256" key="8">
    <source>
        <dbReference type="ARBA" id="ARBA00023136"/>
    </source>
</evidence>
<dbReference type="PANTHER" id="PTHR43394:SF1">
    <property type="entry name" value="ATP-BINDING CASSETTE SUB-FAMILY B MEMBER 10, MITOCHONDRIAL"/>
    <property type="match status" value="1"/>
</dbReference>
<dbReference type="Pfam" id="PF00664">
    <property type="entry name" value="ABC_membrane"/>
    <property type="match status" value="1"/>
</dbReference>
<feature type="transmembrane region" description="Helical" evidence="9">
    <location>
        <begin position="156"/>
        <end position="178"/>
    </location>
</feature>
<keyword evidence="4 9" id="KW-0812">Transmembrane</keyword>
<dbReference type="InterPro" id="IPR003439">
    <property type="entry name" value="ABC_transporter-like_ATP-bd"/>
</dbReference>
<keyword evidence="7 9" id="KW-1133">Transmembrane helix</keyword>
<protein>
    <submittedName>
        <fullName evidence="12">ABC transporter ATP-binding protein/permease</fullName>
    </submittedName>
</protein>
<evidence type="ECO:0000256" key="3">
    <source>
        <dbReference type="ARBA" id="ARBA00022475"/>
    </source>
</evidence>
<dbReference type="GO" id="GO:0005524">
    <property type="term" value="F:ATP binding"/>
    <property type="evidence" value="ECO:0007669"/>
    <property type="project" value="UniProtKB-KW"/>
</dbReference>
<evidence type="ECO:0000256" key="5">
    <source>
        <dbReference type="ARBA" id="ARBA00022741"/>
    </source>
</evidence>
<dbReference type="InterPro" id="IPR027417">
    <property type="entry name" value="P-loop_NTPase"/>
</dbReference>
<reference evidence="12" key="1">
    <citation type="journal article" date="2021" name="PeerJ">
        <title>Extensive microbial diversity within the chicken gut microbiome revealed by metagenomics and culture.</title>
        <authorList>
            <person name="Gilroy R."/>
            <person name="Ravi A."/>
            <person name="Getino M."/>
            <person name="Pursley I."/>
            <person name="Horton D.L."/>
            <person name="Alikhan N.F."/>
            <person name="Baker D."/>
            <person name="Gharbi K."/>
            <person name="Hall N."/>
            <person name="Watson M."/>
            <person name="Adriaenssens E.M."/>
            <person name="Foster-Nyarko E."/>
            <person name="Jarju S."/>
            <person name="Secka A."/>
            <person name="Antonio M."/>
            <person name="Oren A."/>
            <person name="Chaudhuri R.R."/>
            <person name="La Ragione R."/>
            <person name="Hildebrand F."/>
            <person name="Pallen M.J."/>
        </authorList>
    </citation>
    <scope>NUCLEOTIDE SEQUENCE</scope>
    <source>
        <strain evidence="12">CHK179-7159</strain>
    </source>
</reference>
<comment type="caution">
    <text evidence="12">The sequence shown here is derived from an EMBL/GenBank/DDBJ whole genome shotgun (WGS) entry which is preliminary data.</text>
</comment>
<evidence type="ECO:0000256" key="6">
    <source>
        <dbReference type="ARBA" id="ARBA00022840"/>
    </source>
</evidence>
<dbReference type="PROSITE" id="PS50929">
    <property type="entry name" value="ABC_TM1F"/>
    <property type="match status" value="1"/>
</dbReference>
<dbReference type="PROSITE" id="PS00211">
    <property type="entry name" value="ABC_TRANSPORTER_1"/>
    <property type="match status" value="1"/>
</dbReference>
<reference evidence="12" key="2">
    <citation type="submission" date="2021-04" db="EMBL/GenBank/DDBJ databases">
        <authorList>
            <person name="Gilroy R."/>
        </authorList>
    </citation>
    <scope>NUCLEOTIDE SEQUENCE</scope>
    <source>
        <strain evidence="12">CHK179-7159</strain>
    </source>
</reference>
<evidence type="ECO:0000256" key="7">
    <source>
        <dbReference type="ARBA" id="ARBA00022989"/>
    </source>
</evidence>